<name>A0AA97PPI8_PYRO3</name>
<sequence>MQKVLPPPRAREHTDEKRREDSTSVGSMITRGLEKELCI</sequence>
<gene>
    <name evidence="2" type="ORF">OOU_Y34scaffold00228g33</name>
</gene>
<reference evidence="2" key="1">
    <citation type="journal article" date="2012" name="PLoS Genet.">
        <title>Comparative analysis of the genomes of two field isolates of the rice blast fungus Magnaporthe oryzae.</title>
        <authorList>
            <person name="Xue M."/>
            <person name="Yang J."/>
            <person name="Li Z."/>
            <person name="Hu S."/>
            <person name="Yao N."/>
            <person name="Dean R.A."/>
            <person name="Zhao W."/>
            <person name="Shen M."/>
            <person name="Zhang H."/>
            <person name="Li C."/>
            <person name="Liu L."/>
            <person name="Cao L."/>
            <person name="Xu X."/>
            <person name="Xing Y."/>
            <person name="Hsiang T."/>
            <person name="Zhang Z."/>
            <person name="Xu J.R."/>
            <person name="Peng Y.L."/>
        </authorList>
    </citation>
    <scope>NUCLEOTIDE SEQUENCE</scope>
    <source>
        <strain evidence="2">Y34</strain>
    </source>
</reference>
<feature type="compositionally biased region" description="Basic and acidic residues" evidence="1">
    <location>
        <begin position="9"/>
        <end position="22"/>
    </location>
</feature>
<dbReference type="EMBL" id="JH793341">
    <property type="protein sequence ID" value="ELQ42142.1"/>
    <property type="molecule type" value="Genomic_DNA"/>
</dbReference>
<dbReference type="AlphaFoldDB" id="A0AA97PPI8"/>
<accession>A0AA97PPI8</accession>
<organism evidence="2">
    <name type="scientific">Pyricularia oryzae (strain Y34)</name>
    <name type="common">Rice blast fungus</name>
    <name type="synonym">Magnaporthe oryzae</name>
    <dbReference type="NCBI Taxonomy" id="1143189"/>
    <lineage>
        <taxon>Eukaryota</taxon>
        <taxon>Fungi</taxon>
        <taxon>Dikarya</taxon>
        <taxon>Ascomycota</taxon>
        <taxon>Pezizomycotina</taxon>
        <taxon>Sordariomycetes</taxon>
        <taxon>Sordariomycetidae</taxon>
        <taxon>Magnaporthales</taxon>
        <taxon>Pyriculariaceae</taxon>
        <taxon>Pyricularia</taxon>
    </lineage>
</organism>
<evidence type="ECO:0000313" key="2">
    <source>
        <dbReference type="EMBL" id="ELQ42142.1"/>
    </source>
</evidence>
<evidence type="ECO:0000256" key="1">
    <source>
        <dbReference type="SAM" id="MobiDB-lite"/>
    </source>
</evidence>
<feature type="region of interest" description="Disordered" evidence="1">
    <location>
        <begin position="1"/>
        <end position="39"/>
    </location>
</feature>
<protein>
    <submittedName>
        <fullName evidence="2">Uncharacterized protein</fullName>
    </submittedName>
</protein>
<dbReference type="Proteomes" id="UP000011086">
    <property type="component" value="Unassembled WGS sequence"/>
</dbReference>
<proteinExistence type="predicted"/>